<protein>
    <submittedName>
        <fullName evidence="1">Uncharacterized protein</fullName>
    </submittedName>
</protein>
<sequence length="80" mass="9020">MHFPPTSRYFPVAMCECVPTRRAQSILLATCNFSRMLTHVNPPLPFFCCIINFQGSRCALFPLPTPTSLHLDTTFSNLSL</sequence>
<evidence type="ECO:0000313" key="1">
    <source>
        <dbReference type="EMBL" id="MPC56933.1"/>
    </source>
</evidence>
<organism evidence="1 2">
    <name type="scientific">Portunus trituberculatus</name>
    <name type="common">Swimming crab</name>
    <name type="synonym">Neptunus trituberculatus</name>
    <dbReference type="NCBI Taxonomy" id="210409"/>
    <lineage>
        <taxon>Eukaryota</taxon>
        <taxon>Metazoa</taxon>
        <taxon>Ecdysozoa</taxon>
        <taxon>Arthropoda</taxon>
        <taxon>Crustacea</taxon>
        <taxon>Multicrustacea</taxon>
        <taxon>Malacostraca</taxon>
        <taxon>Eumalacostraca</taxon>
        <taxon>Eucarida</taxon>
        <taxon>Decapoda</taxon>
        <taxon>Pleocyemata</taxon>
        <taxon>Brachyura</taxon>
        <taxon>Eubrachyura</taxon>
        <taxon>Portunoidea</taxon>
        <taxon>Portunidae</taxon>
        <taxon>Portuninae</taxon>
        <taxon>Portunus</taxon>
    </lineage>
</organism>
<evidence type="ECO:0000313" key="2">
    <source>
        <dbReference type="Proteomes" id="UP000324222"/>
    </source>
</evidence>
<name>A0A5B7GHP5_PORTR</name>
<dbReference type="Proteomes" id="UP000324222">
    <property type="component" value="Unassembled WGS sequence"/>
</dbReference>
<keyword evidence="2" id="KW-1185">Reference proteome</keyword>
<gene>
    <name evidence="1" type="ORF">E2C01_050901</name>
</gene>
<accession>A0A5B7GHP5</accession>
<comment type="caution">
    <text evidence="1">The sequence shown here is derived from an EMBL/GenBank/DDBJ whole genome shotgun (WGS) entry which is preliminary data.</text>
</comment>
<dbReference type="AlphaFoldDB" id="A0A5B7GHP5"/>
<reference evidence="1 2" key="1">
    <citation type="submission" date="2019-05" db="EMBL/GenBank/DDBJ databases">
        <title>Another draft genome of Portunus trituberculatus and its Hox gene families provides insights of decapod evolution.</title>
        <authorList>
            <person name="Jeong J.-H."/>
            <person name="Song I."/>
            <person name="Kim S."/>
            <person name="Choi T."/>
            <person name="Kim D."/>
            <person name="Ryu S."/>
            <person name="Kim W."/>
        </authorList>
    </citation>
    <scope>NUCLEOTIDE SEQUENCE [LARGE SCALE GENOMIC DNA]</scope>
    <source>
        <tissue evidence="1">Muscle</tissue>
    </source>
</reference>
<dbReference type="EMBL" id="VSRR010014365">
    <property type="protein sequence ID" value="MPC56933.1"/>
    <property type="molecule type" value="Genomic_DNA"/>
</dbReference>
<proteinExistence type="predicted"/>